<comment type="caution">
    <text evidence="2">The sequence shown here is derived from an EMBL/GenBank/DDBJ whole genome shotgun (WGS) entry which is preliminary data.</text>
</comment>
<name>A0A2J8QU05_PANTR</name>
<feature type="compositionally biased region" description="Gly residues" evidence="1">
    <location>
        <begin position="40"/>
        <end position="55"/>
    </location>
</feature>
<reference evidence="2 3" key="1">
    <citation type="submission" date="2017-12" db="EMBL/GenBank/DDBJ databases">
        <title>High-resolution comparative analysis of great ape genomes.</title>
        <authorList>
            <person name="Pollen A."/>
            <person name="Hastie A."/>
            <person name="Hormozdiari F."/>
            <person name="Dougherty M."/>
            <person name="Liu R."/>
            <person name="Chaisson M."/>
            <person name="Hoppe E."/>
            <person name="Hill C."/>
            <person name="Pang A."/>
            <person name="Hillier L."/>
            <person name="Baker C."/>
            <person name="Armstrong J."/>
            <person name="Shendure J."/>
            <person name="Paten B."/>
            <person name="Wilson R."/>
            <person name="Chao H."/>
            <person name="Schneider V."/>
            <person name="Ventura M."/>
            <person name="Kronenberg Z."/>
            <person name="Murali S."/>
            <person name="Gordon D."/>
            <person name="Cantsilieris S."/>
            <person name="Munson K."/>
            <person name="Nelson B."/>
            <person name="Raja A."/>
            <person name="Underwood J."/>
            <person name="Diekhans M."/>
            <person name="Fiddes I."/>
            <person name="Haussler D."/>
            <person name="Eichler E."/>
        </authorList>
    </citation>
    <scope>NUCLEOTIDE SEQUENCE [LARGE SCALE GENOMIC DNA]</scope>
    <source>
        <strain evidence="2">Yerkes chimp pedigree #C0471</strain>
    </source>
</reference>
<protein>
    <submittedName>
        <fullName evidence="2">MKRN1 isoform 14</fullName>
    </submittedName>
</protein>
<evidence type="ECO:0000313" key="3">
    <source>
        <dbReference type="Proteomes" id="UP000236370"/>
    </source>
</evidence>
<dbReference type="EMBL" id="NBAG03000017">
    <property type="protein sequence ID" value="PNI99739.1"/>
    <property type="molecule type" value="Genomic_DNA"/>
</dbReference>
<dbReference type="AlphaFoldDB" id="A0A2J8QU05"/>
<evidence type="ECO:0000313" key="2">
    <source>
        <dbReference type="EMBL" id="PNI99739.1"/>
    </source>
</evidence>
<dbReference type="Proteomes" id="UP000236370">
    <property type="component" value="Unassembled WGS sequence"/>
</dbReference>
<accession>A0A2J8QU05</accession>
<evidence type="ECO:0000256" key="1">
    <source>
        <dbReference type="SAM" id="MobiDB-lite"/>
    </source>
</evidence>
<gene>
    <name evidence="2" type="ORF">CK820_G0013971</name>
</gene>
<proteinExistence type="predicted"/>
<sequence length="108" mass="10490">MAEAAAPGTTATTSGAGAAAATAAAASPTPIPTVTAPSLGAGGGGGGSDGSGGGWTKQVTCRRSLCRPSWSAVARSRLTTTSASWVQAILVPQPSEELGLQVFYAWGL</sequence>
<feature type="region of interest" description="Disordered" evidence="1">
    <location>
        <begin position="1"/>
        <end position="55"/>
    </location>
</feature>
<organism evidence="2 3">
    <name type="scientific">Pan troglodytes</name>
    <name type="common">Chimpanzee</name>
    <dbReference type="NCBI Taxonomy" id="9598"/>
    <lineage>
        <taxon>Eukaryota</taxon>
        <taxon>Metazoa</taxon>
        <taxon>Chordata</taxon>
        <taxon>Craniata</taxon>
        <taxon>Vertebrata</taxon>
        <taxon>Euteleostomi</taxon>
        <taxon>Mammalia</taxon>
        <taxon>Eutheria</taxon>
        <taxon>Euarchontoglires</taxon>
        <taxon>Primates</taxon>
        <taxon>Haplorrhini</taxon>
        <taxon>Catarrhini</taxon>
        <taxon>Hominidae</taxon>
        <taxon>Pan</taxon>
    </lineage>
</organism>
<feature type="compositionally biased region" description="Low complexity" evidence="1">
    <location>
        <begin position="1"/>
        <end position="38"/>
    </location>
</feature>